<accession>A0A0H3N3S9</accession>
<dbReference type="InterPro" id="IPR027417">
    <property type="entry name" value="P-loop_NTPase"/>
</dbReference>
<dbReference type="EMBL" id="FN538970">
    <property type="protein sequence ID" value="CBA63417.1"/>
    <property type="molecule type" value="Genomic_DNA"/>
</dbReference>
<dbReference type="PIRSF" id="PIRSF036409">
    <property type="entry name" value="EutP_PduV"/>
    <property type="match status" value="1"/>
</dbReference>
<organism evidence="2 3">
    <name type="scientific">Clostridioides difficile (strain CD196)</name>
    <name type="common">Peptoclostridium difficile</name>
    <dbReference type="NCBI Taxonomy" id="645462"/>
    <lineage>
        <taxon>Bacteria</taxon>
        <taxon>Bacillati</taxon>
        <taxon>Bacillota</taxon>
        <taxon>Clostridia</taxon>
        <taxon>Peptostreptococcales</taxon>
        <taxon>Peptostreptococcaceae</taxon>
        <taxon>Clostridioides</taxon>
    </lineage>
</organism>
<dbReference type="KEGG" id="cdc:CD196_1784"/>
<dbReference type="Proteomes" id="UP000002068">
    <property type="component" value="Chromosome"/>
</dbReference>
<dbReference type="GO" id="GO:0005524">
    <property type="term" value="F:ATP binding"/>
    <property type="evidence" value="ECO:0007669"/>
    <property type="project" value="UniProtKB-UniRule"/>
</dbReference>
<proteinExistence type="inferred from homology"/>
<name>A0A0H3N3S9_CLODC</name>
<comment type="similarity">
    <text evidence="1">Belongs to the EutP/PduV family.</text>
</comment>
<dbReference type="CDD" id="cd00882">
    <property type="entry name" value="Ras_like_GTPase"/>
    <property type="match status" value="1"/>
</dbReference>
<dbReference type="AlphaFoldDB" id="A0A0H3N3S9"/>
<dbReference type="Pfam" id="PF10662">
    <property type="entry name" value="PduV-EutP"/>
    <property type="match status" value="1"/>
</dbReference>
<evidence type="ECO:0000256" key="1">
    <source>
        <dbReference type="PIRNR" id="PIRNR036409"/>
    </source>
</evidence>
<gene>
    <name evidence="2" type="primary">pduV</name>
    <name evidence="2" type="ordered locus">CD196_1784</name>
</gene>
<evidence type="ECO:0000313" key="3">
    <source>
        <dbReference type="Proteomes" id="UP000002068"/>
    </source>
</evidence>
<protein>
    <submittedName>
        <fullName evidence="2">Ethanolamine/propanediol utilization protein</fullName>
    </submittedName>
</protein>
<dbReference type="PANTHER" id="PTHR40453:SF1">
    <property type="entry name" value="PROTEIN YOEF"/>
    <property type="match status" value="1"/>
</dbReference>
<dbReference type="SUPFAM" id="SSF52540">
    <property type="entry name" value="P-loop containing nucleoside triphosphate hydrolases"/>
    <property type="match status" value="1"/>
</dbReference>
<keyword evidence="1" id="KW-0547">Nucleotide-binding</keyword>
<dbReference type="InterPro" id="IPR012381">
    <property type="entry name" value="EutP_PduV"/>
</dbReference>
<dbReference type="HOGENOM" id="CLU_113298_2_0_9"/>
<dbReference type="Gene3D" id="3.40.50.300">
    <property type="entry name" value="P-loop containing nucleotide triphosphate hydrolases"/>
    <property type="match status" value="1"/>
</dbReference>
<dbReference type="RefSeq" id="WP_009889866.1">
    <property type="nucleotide sequence ID" value="NC_013315.1"/>
</dbReference>
<dbReference type="PANTHER" id="PTHR40453">
    <property type="entry name" value="PROTEIN YOEF"/>
    <property type="match status" value="1"/>
</dbReference>
<dbReference type="NCBIfam" id="TIGR02528">
    <property type="entry name" value="EutP"/>
    <property type="match status" value="1"/>
</dbReference>
<reference evidence="2 3" key="1">
    <citation type="journal article" date="2009" name="Genome Biol.">
        <title>Comparative genome and phenotypic analysis of Clostridium difficile 027 strains provides insight into the evolution of a hypervirulent bacterium.</title>
        <authorList>
            <person name="Stabler R.A."/>
            <person name="He M."/>
            <person name="Dawson L."/>
            <person name="Martin M."/>
            <person name="Valiente E."/>
            <person name="Corton C."/>
            <person name="Lawley T.D."/>
            <person name="Sebaihia M."/>
            <person name="Quail M.A."/>
            <person name="Rose G."/>
            <person name="Gerding D.N."/>
            <person name="Gibert M."/>
            <person name="Popoff M.R."/>
            <person name="Parkhill J."/>
            <person name="Dougan G."/>
            <person name="Wren B.W."/>
        </authorList>
    </citation>
    <scope>NUCLEOTIDE SEQUENCE [LARGE SCALE GENOMIC DNA]</scope>
    <source>
        <strain evidence="2 3">CD196</strain>
    </source>
</reference>
<dbReference type="GO" id="GO:0006576">
    <property type="term" value="P:biogenic amine metabolic process"/>
    <property type="evidence" value="ECO:0007669"/>
    <property type="project" value="InterPro"/>
</dbReference>
<evidence type="ECO:0000313" key="2">
    <source>
        <dbReference type="EMBL" id="CBA63417.1"/>
    </source>
</evidence>
<sequence>MKNIIFMGKTGSGKTTLCQKLDQLELKYKKTQSVELYNNAIDTPGEYMENRNLYNALITTSADAKIIAIVYDATQEENYIAPGFASMFCKDVIGIITKINKATENEVNIAYERLSLAGASQIFKIDTVDDIGLEKLFKYLEKSKNIDEV</sequence>